<dbReference type="SUPFAM" id="SSF48452">
    <property type="entry name" value="TPR-like"/>
    <property type="match status" value="1"/>
</dbReference>
<keyword evidence="2" id="KW-0472">Membrane</keyword>
<comment type="caution">
    <text evidence="3">The sequence shown here is derived from an EMBL/GenBank/DDBJ whole genome shotgun (WGS) entry which is preliminary data.</text>
</comment>
<dbReference type="EMBL" id="MFEY01000007">
    <property type="protein sequence ID" value="OGE90162.1"/>
    <property type="molecule type" value="Genomic_DNA"/>
</dbReference>
<proteinExistence type="predicted"/>
<dbReference type="AlphaFoldDB" id="A0A1F5PKG9"/>
<dbReference type="SMART" id="SM00028">
    <property type="entry name" value="TPR"/>
    <property type="match status" value="2"/>
</dbReference>
<keyword evidence="1" id="KW-0802">TPR repeat</keyword>
<organism evidence="3 4">
    <name type="scientific">Candidatus Doudnabacteria bacterium RIFCSPHIGHO2_12_FULL_48_16</name>
    <dbReference type="NCBI Taxonomy" id="1817838"/>
    <lineage>
        <taxon>Bacteria</taxon>
        <taxon>Candidatus Doudnaibacteriota</taxon>
    </lineage>
</organism>
<dbReference type="Proteomes" id="UP000177682">
    <property type="component" value="Unassembled WGS sequence"/>
</dbReference>
<gene>
    <name evidence="3" type="ORF">A3E29_03600</name>
</gene>
<protein>
    <submittedName>
        <fullName evidence="3">Uncharacterized protein</fullName>
    </submittedName>
</protein>
<feature type="transmembrane region" description="Helical" evidence="2">
    <location>
        <begin position="16"/>
        <end position="35"/>
    </location>
</feature>
<evidence type="ECO:0000256" key="1">
    <source>
        <dbReference type="PROSITE-ProRule" id="PRU00339"/>
    </source>
</evidence>
<name>A0A1F5PKG9_9BACT</name>
<feature type="repeat" description="TPR" evidence="1">
    <location>
        <begin position="122"/>
        <end position="155"/>
    </location>
</feature>
<keyword evidence="2" id="KW-0812">Transmembrane</keyword>
<sequence>MNLSDIKFWTVKNKTIIAGLVVLVIAGVAMILYFGQPEEITEPVEITADQRARVEAVIAELQTKIKTCDQASDPSAEASAKEDDHKCSDLYLQLGLNHESLGQVSRAIYAYEQAAKADSNLYVPYSNLGSIYRRLKDYAKAEESFRKALTIAPNNASVYTKLIEMSWYDLKKRPHEMEPLFQEAFKATDYEANLVRFYAYYGHTINDPLIEINAWTAILQYEPDNAAAKKSLEAAQKSAREQGLIQ</sequence>
<dbReference type="Gene3D" id="1.25.40.10">
    <property type="entry name" value="Tetratricopeptide repeat domain"/>
    <property type="match status" value="1"/>
</dbReference>
<dbReference type="InterPro" id="IPR019734">
    <property type="entry name" value="TPR_rpt"/>
</dbReference>
<dbReference type="Pfam" id="PF00515">
    <property type="entry name" value="TPR_1"/>
    <property type="match status" value="1"/>
</dbReference>
<keyword evidence="2" id="KW-1133">Transmembrane helix</keyword>
<accession>A0A1F5PKG9</accession>
<evidence type="ECO:0000313" key="4">
    <source>
        <dbReference type="Proteomes" id="UP000177682"/>
    </source>
</evidence>
<evidence type="ECO:0000256" key="2">
    <source>
        <dbReference type="SAM" id="Phobius"/>
    </source>
</evidence>
<feature type="repeat" description="TPR" evidence="1">
    <location>
        <begin position="88"/>
        <end position="121"/>
    </location>
</feature>
<dbReference type="InterPro" id="IPR011990">
    <property type="entry name" value="TPR-like_helical_dom_sf"/>
</dbReference>
<dbReference type="PROSITE" id="PS50293">
    <property type="entry name" value="TPR_REGION"/>
    <property type="match status" value="1"/>
</dbReference>
<evidence type="ECO:0000313" key="3">
    <source>
        <dbReference type="EMBL" id="OGE90162.1"/>
    </source>
</evidence>
<dbReference type="PROSITE" id="PS50005">
    <property type="entry name" value="TPR"/>
    <property type="match status" value="2"/>
</dbReference>
<dbReference type="Pfam" id="PF13181">
    <property type="entry name" value="TPR_8"/>
    <property type="match status" value="1"/>
</dbReference>
<reference evidence="3 4" key="1">
    <citation type="journal article" date="2016" name="Nat. Commun.">
        <title>Thousands of microbial genomes shed light on interconnected biogeochemical processes in an aquifer system.</title>
        <authorList>
            <person name="Anantharaman K."/>
            <person name="Brown C.T."/>
            <person name="Hug L.A."/>
            <person name="Sharon I."/>
            <person name="Castelle C.J."/>
            <person name="Probst A.J."/>
            <person name="Thomas B.C."/>
            <person name="Singh A."/>
            <person name="Wilkins M.J."/>
            <person name="Karaoz U."/>
            <person name="Brodie E.L."/>
            <person name="Williams K.H."/>
            <person name="Hubbard S.S."/>
            <person name="Banfield J.F."/>
        </authorList>
    </citation>
    <scope>NUCLEOTIDE SEQUENCE [LARGE SCALE GENOMIC DNA]</scope>
</reference>